<dbReference type="Gene3D" id="1.10.287.950">
    <property type="entry name" value="Methyl-accepting chemotaxis protein"/>
    <property type="match status" value="1"/>
</dbReference>
<feature type="transmembrane region" description="Helical" evidence="4">
    <location>
        <begin position="12"/>
        <end position="35"/>
    </location>
</feature>
<dbReference type="EMBL" id="JBHRTI010000010">
    <property type="protein sequence ID" value="MFC3149303.1"/>
    <property type="molecule type" value="Genomic_DNA"/>
</dbReference>
<dbReference type="PRINTS" id="PR00260">
    <property type="entry name" value="CHEMTRNSDUCR"/>
</dbReference>
<name>A0ABV7H9U6_9BURK</name>
<dbReference type="InterPro" id="IPR051310">
    <property type="entry name" value="MCP_chemotaxis"/>
</dbReference>
<gene>
    <name evidence="7" type="ORF">ACFOEN_16895</name>
</gene>
<dbReference type="InterPro" id="IPR004090">
    <property type="entry name" value="Chemotax_Me-accpt_rcpt"/>
</dbReference>
<dbReference type="Proteomes" id="UP001595556">
    <property type="component" value="Unassembled WGS sequence"/>
</dbReference>
<evidence type="ECO:0000259" key="5">
    <source>
        <dbReference type="PROSITE" id="PS50111"/>
    </source>
</evidence>
<keyword evidence="1" id="KW-0488">Methylation</keyword>
<evidence type="ECO:0000313" key="8">
    <source>
        <dbReference type="Proteomes" id="UP001595556"/>
    </source>
</evidence>
<evidence type="ECO:0000256" key="4">
    <source>
        <dbReference type="SAM" id="Phobius"/>
    </source>
</evidence>
<organism evidence="7 8">
    <name type="scientific">Piscinibacterium candidicorallinum</name>
    <dbReference type="NCBI Taxonomy" id="1793872"/>
    <lineage>
        <taxon>Bacteria</taxon>
        <taxon>Pseudomonadati</taxon>
        <taxon>Pseudomonadota</taxon>
        <taxon>Betaproteobacteria</taxon>
        <taxon>Burkholderiales</taxon>
        <taxon>Piscinibacterium</taxon>
    </lineage>
</organism>
<evidence type="ECO:0000256" key="2">
    <source>
        <dbReference type="ARBA" id="ARBA00029447"/>
    </source>
</evidence>
<feature type="domain" description="HAMP" evidence="6">
    <location>
        <begin position="214"/>
        <end position="266"/>
    </location>
</feature>
<evidence type="ECO:0000259" key="6">
    <source>
        <dbReference type="PROSITE" id="PS50885"/>
    </source>
</evidence>
<evidence type="ECO:0000256" key="1">
    <source>
        <dbReference type="ARBA" id="ARBA00022481"/>
    </source>
</evidence>
<dbReference type="PANTHER" id="PTHR43531:SF14">
    <property type="entry name" value="METHYL-ACCEPTING CHEMOTAXIS PROTEIN I-RELATED"/>
    <property type="match status" value="1"/>
</dbReference>
<sequence>MFKNLSVAAKMVGVIGLLLLSTAITAVTAVVMLTVQGNKFGAVLDGDVAQSQRLAEMRAKMAVMRQHEKDVLLAGGDPEKVAASGKAWKAELQNVQALLKTVGDSNSDQAIATEVAKMSDAVAQYAKNFDSVVAAMGGGNPMMSMFAETALGPVRQMIAKADEAASQIVKLQLDDAARKRAEAASYKQVAVVAELTVLAVALLVGIGAGWWLMRTIKGPLDEARRFARRVAEGDLAATIDIQRGDEFGRLLESLVEMQAALRSVVSDVRESVSSISVASSEVAVGNQDLSQRTEQAASNLQQTASAIEQLTATVSQSADNARQASQMAHAASADATRGGEVVGKVVHTMQEISSHSKKINEIIGVIDGIAFQTNILALNASVEAARAGEQGRGFAVVAGEVRNLAQRSAQAAKEIKTLISASTERVAAGSELVQTAGAAMSDIVSSVSRVSDIIGEISSAMSEQTSGIGEVNGSVSRLDQMTQQNAALVEESAAAAESLKDQAERLARAVSVFRVEMA</sequence>
<keyword evidence="8" id="KW-1185">Reference proteome</keyword>
<protein>
    <submittedName>
        <fullName evidence="7">Methyl-accepting chemotaxis protein</fullName>
    </submittedName>
</protein>
<feature type="transmembrane region" description="Helical" evidence="4">
    <location>
        <begin position="189"/>
        <end position="213"/>
    </location>
</feature>
<comment type="similarity">
    <text evidence="2">Belongs to the methyl-accepting chemotaxis (MCP) protein family.</text>
</comment>
<feature type="domain" description="Methyl-accepting transducer" evidence="5">
    <location>
        <begin position="271"/>
        <end position="500"/>
    </location>
</feature>
<dbReference type="PROSITE" id="PS50885">
    <property type="entry name" value="HAMP"/>
    <property type="match status" value="1"/>
</dbReference>
<dbReference type="CDD" id="cd06225">
    <property type="entry name" value="HAMP"/>
    <property type="match status" value="1"/>
</dbReference>
<keyword evidence="4" id="KW-0472">Membrane</keyword>
<dbReference type="Pfam" id="PF00015">
    <property type="entry name" value="MCPsignal"/>
    <property type="match status" value="1"/>
</dbReference>
<evidence type="ECO:0000313" key="7">
    <source>
        <dbReference type="EMBL" id="MFC3149303.1"/>
    </source>
</evidence>
<evidence type="ECO:0000256" key="3">
    <source>
        <dbReference type="PROSITE-ProRule" id="PRU00284"/>
    </source>
</evidence>
<dbReference type="RefSeq" id="WP_377305951.1">
    <property type="nucleotide sequence ID" value="NZ_CP180191.1"/>
</dbReference>
<proteinExistence type="inferred from homology"/>
<reference evidence="8" key="1">
    <citation type="journal article" date="2019" name="Int. J. Syst. Evol. Microbiol.">
        <title>The Global Catalogue of Microorganisms (GCM) 10K type strain sequencing project: providing services to taxonomists for standard genome sequencing and annotation.</title>
        <authorList>
            <consortium name="The Broad Institute Genomics Platform"/>
            <consortium name="The Broad Institute Genome Sequencing Center for Infectious Disease"/>
            <person name="Wu L."/>
            <person name="Ma J."/>
        </authorList>
    </citation>
    <scope>NUCLEOTIDE SEQUENCE [LARGE SCALE GENOMIC DNA]</scope>
    <source>
        <strain evidence="8">KCTC 52168</strain>
    </source>
</reference>
<comment type="caution">
    <text evidence="7">The sequence shown here is derived from an EMBL/GenBank/DDBJ whole genome shotgun (WGS) entry which is preliminary data.</text>
</comment>
<dbReference type="InterPro" id="IPR003660">
    <property type="entry name" value="HAMP_dom"/>
</dbReference>
<dbReference type="Pfam" id="PF00672">
    <property type="entry name" value="HAMP"/>
    <property type="match status" value="1"/>
</dbReference>
<keyword evidence="3" id="KW-0807">Transducer</keyword>
<dbReference type="SMART" id="SM00283">
    <property type="entry name" value="MA"/>
    <property type="match status" value="1"/>
</dbReference>
<dbReference type="CDD" id="cd11386">
    <property type="entry name" value="MCP_signal"/>
    <property type="match status" value="1"/>
</dbReference>
<accession>A0ABV7H9U6</accession>
<dbReference type="SMART" id="SM00304">
    <property type="entry name" value="HAMP"/>
    <property type="match status" value="1"/>
</dbReference>
<keyword evidence="4" id="KW-1133">Transmembrane helix</keyword>
<dbReference type="PROSITE" id="PS50111">
    <property type="entry name" value="CHEMOTAXIS_TRANSDUC_2"/>
    <property type="match status" value="1"/>
</dbReference>
<dbReference type="PANTHER" id="PTHR43531">
    <property type="entry name" value="PROTEIN ICFG"/>
    <property type="match status" value="1"/>
</dbReference>
<keyword evidence="4" id="KW-0812">Transmembrane</keyword>
<dbReference type="SUPFAM" id="SSF58104">
    <property type="entry name" value="Methyl-accepting chemotaxis protein (MCP) signaling domain"/>
    <property type="match status" value="1"/>
</dbReference>
<dbReference type="InterPro" id="IPR004089">
    <property type="entry name" value="MCPsignal_dom"/>
</dbReference>